<dbReference type="SMART" id="SM00387">
    <property type="entry name" value="HATPase_c"/>
    <property type="match status" value="1"/>
</dbReference>
<evidence type="ECO:0000313" key="9">
    <source>
        <dbReference type="EMBL" id="KJE76365.1"/>
    </source>
</evidence>
<dbReference type="InterPro" id="IPR011495">
    <property type="entry name" value="Sig_transdc_His_kin_sub2_dim/P"/>
</dbReference>
<comment type="catalytic activity">
    <reaction evidence="1">
        <text>ATP + protein L-histidine = ADP + protein N-phospho-L-histidine.</text>
        <dbReference type="EC" id="2.7.13.3"/>
    </reaction>
</comment>
<dbReference type="Pfam" id="PF02518">
    <property type="entry name" value="HATPase_c"/>
    <property type="match status" value="1"/>
</dbReference>
<dbReference type="Proteomes" id="UP000032336">
    <property type="component" value="Unassembled WGS sequence"/>
</dbReference>
<dbReference type="GO" id="GO:0004673">
    <property type="term" value="F:protein histidine kinase activity"/>
    <property type="evidence" value="ECO:0007669"/>
    <property type="project" value="UniProtKB-EC"/>
</dbReference>
<dbReference type="eggNOG" id="COG3920">
    <property type="taxonomic scope" value="Bacteria"/>
</dbReference>
<dbReference type="EC" id="2.7.13.3" evidence="2"/>
<dbReference type="RefSeq" id="WP_035389838.1">
    <property type="nucleotide sequence ID" value="NZ_JQKF01000016.1"/>
</dbReference>
<dbReference type="InterPro" id="IPR036890">
    <property type="entry name" value="HATPase_C_sf"/>
</dbReference>
<proteinExistence type="predicted"/>
<dbReference type="AlphaFoldDB" id="A0A0D8FSW1"/>
<evidence type="ECO:0000256" key="1">
    <source>
        <dbReference type="ARBA" id="ARBA00000085"/>
    </source>
</evidence>
<dbReference type="OrthoDB" id="9767435at2"/>
<dbReference type="STRING" id="1121877.FEAC_18490"/>
<dbReference type="InterPro" id="IPR003594">
    <property type="entry name" value="HATPase_dom"/>
</dbReference>
<dbReference type="GO" id="GO:0005524">
    <property type="term" value="F:ATP binding"/>
    <property type="evidence" value="ECO:0007669"/>
    <property type="project" value="UniProtKB-KW"/>
</dbReference>
<dbReference type="EMBL" id="JXUW01000017">
    <property type="protein sequence ID" value="KJE76365.1"/>
    <property type="molecule type" value="Genomic_DNA"/>
</dbReference>
<gene>
    <name evidence="9" type="primary">pdtaS</name>
    <name evidence="9" type="ORF">FEAC_18490</name>
</gene>
<evidence type="ECO:0000256" key="7">
    <source>
        <dbReference type="ARBA" id="ARBA00022840"/>
    </source>
</evidence>
<evidence type="ECO:0000256" key="4">
    <source>
        <dbReference type="ARBA" id="ARBA00022679"/>
    </source>
</evidence>
<dbReference type="InterPro" id="IPR038424">
    <property type="entry name" value="H_kinase_PdtaS_GAF_sf"/>
</dbReference>
<dbReference type="PATRIC" id="fig|1121877.4.peg.2057"/>
<dbReference type="Pfam" id="PF07568">
    <property type="entry name" value="HisKA_2"/>
    <property type="match status" value="1"/>
</dbReference>
<name>A0A0D8FSW1_9ACTN</name>
<keyword evidence="10" id="KW-1185">Reference proteome</keyword>
<reference evidence="9 10" key="1">
    <citation type="submission" date="2015-01" db="EMBL/GenBank/DDBJ databases">
        <title>Draft genome of the acidophilic iron oxidizer Ferrimicrobium acidiphilum strain T23.</title>
        <authorList>
            <person name="Poehlein A."/>
            <person name="Eisen S."/>
            <person name="Schloemann M."/>
            <person name="Johnson B.D."/>
            <person name="Daniel R."/>
            <person name="Muehling M."/>
        </authorList>
    </citation>
    <scope>NUCLEOTIDE SEQUENCE [LARGE SCALE GENOMIC DNA]</scope>
    <source>
        <strain evidence="9 10">T23</strain>
    </source>
</reference>
<evidence type="ECO:0000256" key="2">
    <source>
        <dbReference type="ARBA" id="ARBA00012438"/>
    </source>
</evidence>
<organism evidence="9 10">
    <name type="scientific">Ferrimicrobium acidiphilum DSM 19497</name>
    <dbReference type="NCBI Taxonomy" id="1121877"/>
    <lineage>
        <taxon>Bacteria</taxon>
        <taxon>Bacillati</taxon>
        <taxon>Actinomycetota</taxon>
        <taxon>Acidimicrobiia</taxon>
        <taxon>Acidimicrobiales</taxon>
        <taxon>Acidimicrobiaceae</taxon>
        <taxon>Ferrimicrobium</taxon>
    </lineage>
</organism>
<comment type="caution">
    <text evidence="9">The sequence shown here is derived from an EMBL/GenBank/DDBJ whole genome shotgun (WGS) entry which is preliminary data.</text>
</comment>
<dbReference type="Gene3D" id="3.30.565.10">
    <property type="entry name" value="Histidine kinase-like ATPase, C-terminal domain"/>
    <property type="match status" value="1"/>
</dbReference>
<keyword evidence="4 9" id="KW-0808">Transferase</keyword>
<dbReference type="Pfam" id="PF12282">
    <property type="entry name" value="GAF_PdtaS"/>
    <property type="match status" value="1"/>
</dbReference>
<dbReference type="Gene3D" id="3.30.450.20">
    <property type="entry name" value="PAS domain"/>
    <property type="match status" value="1"/>
</dbReference>
<protein>
    <recommendedName>
        <fullName evidence="2">histidine kinase</fullName>
        <ecNumber evidence="2">2.7.13.3</ecNumber>
    </recommendedName>
</protein>
<feature type="domain" description="Histidine kinase" evidence="8">
    <location>
        <begin position="283"/>
        <end position="478"/>
    </location>
</feature>
<keyword evidence="3" id="KW-0597">Phosphoprotein</keyword>
<dbReference type="GeneID" id="78372987"/>
<dbReference type="InterPro" id="IPR022066">
    <property type="entry name" value="PdtaS_GAF"/>
</dbReference>
<keyword evidence="6 9" id="KW-0418">Kinase</keyword>
<dbReference type="SUPFAM" id="SSF55874">
    <property type="entry name" value="ATPase domain of HSP90 chaperone/DNA topoisomerase II/histidine kinase"/>
    <property type="match status" value="1"/>
</dbReference>
<dbReference type="PANTHER" id="PTHR41523">
    <property type="entry name" value="TWO-COMPONENT SYSTEM SENSOR PROTEIN"/>
    <property type="match status" value="1"/>
</dbReference>
<evidence type="ECO:0000256" key="6">
    <source>
        <dbReference type="ARBA" id="ARBA00022777"/>
    </source>
</evidence>
<dbReference type="InterPro" id="IPR005467">
    <property type="entry name" value="His_kinase_dom"/>
</dbReference>
<dbReference type="Gene3D" id="3.30.450.280">
    <property type="entry name" value="GAF domain"/>
    <property type="match status" value="1"/>
</dbReference>
<accession>A0A0D8FSW1</accession>
<dbReference type="PANTHER" id="PTHR41523:SF8">
    <property type="entry name" value="ETHYLENE RESPONSE SENSOR PROTEIN"/>
    <property type="match status" value="1"/>
</dbReference>
<evidence type="ECO:0000313" key="10">
    <source>
        <dbReference type="Proteomes" id="UP000032336"/>
    </source>
</evidence>
<dbReference type="PROSITE" id="PS50109">
    <property type="entry name" value="HIS_KIN"/>
    <property type="match status" value="1"/>
</dbReference>
<evidence type="ECO:0000259" key="8">
    <source>
        <dbReference type="PROSITE" id="PS50109"/>
    </source>
</evidence>
<evidence type="ECO:0000256" key="3">
    <source>
        <dbReference type="ARBA" id="ARBA00022553"/>
    </source>
</evidence>
<sequence length="482" mass="53866">MLERDATSLVDSRRTYLGELLRFWGFLADLGFSDLSIALPIENQEGRRARYTIVSQVRPATSQTAHPGDLIGMQFDLTEDSPIYRCFHRAEVVHEVRSDPRTGRHINSWFIPLLQEGEVFGVMIRDQLSERHRNPGELESTYLSLFDQFMGMLINGRFPYPPSEVEEAPRVGDGVCVLDAHERVRFLSPNALSALHRLGCPSVRVGMNLEELGLRIQALQRADILGAPVFEEVEKSRGVTVTFYCLPLYRGDVGSGYVLLLRDVTDLRQRDRLLASKDATIREVHHRVKNNLQTISSLLSLQARRLSNAEAKLALGEAERRIRSIAVVHEFLSRDISEEVEIDEVIAALIRLAKESKLPGRDLDVVLEGSAERVDAQRVTPLAIVLAELMQNALEHGYGVERTSLNVRVVLERRPTDLWVEISDDGVGFPDDLVAASAKSLGLAIVRDLVTTQLDGAITFGRSRRGGALVRLRIPVLANSRS</sequence>
<keyword evidence="5" id="KW-0547">Nucleotide-binding</keyword>
<evidence type="ECO:0000256" key="5">
    <source>
        <dbReference type="ARBA" id="ARBA00022741"/>
    </source>
</evidence>
<keyword evidence="7" id="KW-0067">ATP-binding</keyword>